<dbReference type="Pfam" id="PF09148">
    <property type="entry name" value="DUF1934"/>
    <property type="match status" value="1"/>
</dbReference>
<dbReference type="OrthoDB" id="1680906at2"/>
<accession>A0A1M5TKL1</accession>
<dbReference type="SUPFAM" id="SSF50814">
    <property type="entry name" value="Lipocalins"/>
    <property type="match status" value="1"/>
</dbReference>
<protein>
    <submittedName>
        <fullName evidence="1">Uncharacterized beta-barrel protein YwiB, DUF1934 family</fullName>
    </submittedName>
</protein>
<dbReference type="Proteomes" id="UP000184447">
    <property type="component" value="Unassembled WGS sequence"/>
</dbReference>
<evidence type="ECO:0000313" key="2">
    <source>
        <dbReference type="Proteomes" id="UP000184447"/>
    </source>
</evidence>
<dbReference type="AlphaFoldDB" id="A0A1M5TKL1"/>
<dbReference type="InterPro" id="IPR015231">
    <property type="entry name" value="DUF1934"/>
</dbReference>
<evidence type="ECO:0000313" key="1">
    <source>
        <dbReference type="EMBL" id="SHH51218.1"/>
    </source>
</evidence>
<proteinExistence type="predicted"/>
<dbReference type="EMBL" id="FQXM01000006">
    <property type="protein sequence ID" value="SHH51218.1"/>
    <property type="molecule type" value="Genomic_DNA"/>
</dbReference>
<dbReference type="Gene3D" id="2.40.128.20">
    <property type="match status" value="1"/>
</dbReference>
<organism evidence="1 2">
    <name type="scientific">Clostridium grantii DSM 8605</name>
    <dbReference type="NCBI Taxonomy" id="1121316"/>
    <lineage>
        <taxon>Bacteria</taxon>
        <taxon>Bacillati</taxon>
        <taxon>Bacillota</taxon>
        <taxon>Clostridia</taxon>
        <taxon>Eubacteriales</taxon>
        <taxon>Clostridiaceae</taxon>
        <taxon>Clostridium</taxon>
    </lineage>
</organism>
<keyword evidence="2" id="KW-1185">Reference proteome</keyword>
<reference evidence="1 2" key="1">
    <citation type="submission" date="2016-11" db="EMBL/GenBank/DDBJ databases">
        <authorList>
            <person name="Jaros S."/>
            <person name="Januszkiewicz K."/>
            <person name="Wedrychowicz H."/>
        </authorList>
    </citation>
    <scope>NUCLEOTIDE SEQUENCE [LARGE SCALE GENOMIC DNA]</scope>
    <source>
        <strain evidence="1 2">DSM 8605</strain>
    </source>
</reference>
<dbReference type="RefSeq" id="WP_073337671.1">
    <property type="nucleotide sequence ID" value="NZ_FQXM01000006.1"/>
</dbReference>
<sequence length="139" mass="15627">MKKDAVIKVFSCQTDNEDEAIEIVTKGEFYKKDDSFFAVYEETKISGMEGTTTILKVKGDEFSLIRKGTTNTKMKFIDKDESISLYNTPYGTLELIICTNKLDIQVNEDGGEVSIDYDLIVDGQKTSKTKLKVNITAKN</sequence>
<gene>
    <name evidence="1" type="ORF">SAMN02745207_01353</name>
</gene>
<dbReference type="STRING" id="1121316.SAMN02745207_01353"/>
<dbReference type="InterPro" id="IPR012674">
    <property type="entry name" value="Calycin"/>
</dbReference>
<name>A0A1M5TKL1_9CLOT</name>